<dbReference type="Gene3D" id="3.10.450.50">
    <property type="match status" value="1"/>
</dbReference>
<proteinExistence type="predicted"/>
<keyword evidence="2" id="KW-1185">Reference proteome</keyword>
<protein>
    <recommendedName>
        <fullName evidence="3">SnoaL-like domain-containing protein</fullName>
    </recommendedName>
</protein>
<gene>
    <name evidence="1" type="ORF">I7X43_00965</name>
</gene>
<dbReference type="AlphaFoldDB" id="A0A931N9I5"/>
<evidence type="ECO:0000313" key="1">
    <source>
        <dbReference type="EMBL" id="MBH9551403.1"/>
    </source>
</evidence>
<evidence type="ECO:0008006" key="3">
    <source>
        <dbReference type="Google" id="ProtNLM"/>
    </source>
</evidence>
<comment type="caution">
    <text evidence="1">The sequence shown here is derived from an EMBL/GenBank/DDBJ whole genome shotgun (WGS) entry which is preliminary data.</text>
</comment>
<dbReference type="RefSeq" id="WP_198099019.1">
    <property type="nucleotide sequence ID" value="NZ_JAEDAL010000001.1"/>
</dbReference>
<name>A0A931N9I5_9BURK</name>
<sequence length="138" mass="14841">MQASEVEAFFAAYAADFSALDGQAVASRCSVPLSIAHAGGVTAWTDAEPLRANMLALCEIYRGAGLSEAVPLILETVPLGPDDGFVLVRWTLRRADASVLQVFRTGYQLKRLEGAWRVVFVTAFEENLQALKRAAAAP</sequence>
<dbReference type="EMBL" id="JAEDAL010000001">
    <property type="protein sequence ID" value="MBH9551403.1"/>
    <property type="molecule type" value="Genomic_DNA"/>
</dbReference>
<reference evidence="1" key="1">
    <citation type="submission" date="2020-12" db="EMBL/GenBank/DDBJ databases">
        <title>The genome sequence of Inhella sp. 4Y17.</title>
        <authorList>
            <person name="Liu Y."/>
        </authorList>
    </citation>
    <scope>NUCLEOTIDE SEQUENCE</scope>
    <source>
        <strain evidence="1">4Y10</strain>
    </source>
</reference>
<evidence type="ECO:0000313" key="2">
    <source>
        <dbReference type="Proteomes" id="UP000620139"/>
    </source>
</evidence>
<dbReference type="InterPro" id="IPR032710">
    <property type="entry name" value="NTF2-like_dom_sf"/>
</dbReference>
<dbReference type="Proteomes" id="UP000620139">
    <property type="component" value="Unassembled WGS sequence"/>
</dbReference>
<dbReference type="SUPFAM" id="SSF54427">
    <property type="entry name" value="NTF2-like"/>
    <property type="match status" value="1"/>
</dbReference>
<accession>A0A931N9I5</accession>
<organism evidence="1 2">
    <name type="scientific">Inhella gelatinilytica</name>
    <dbReference type="NCBI Taxonomy" id="2795030"/>
    <lineage>
        <taxon>Bacteria</taxon>
        <taxon>Pseudomonadati</taxon>
        <taxon>Pseudomonadota</taxon>
        <taxon>Betaproteobacteria</taxon>
        <taxon>Burkholderiales</taxon>
        <taxon>Sphaerotilaceae</taxon>
        <taxon>Inhella</taxon>
    </lineage>
</organism>